<protein>
    <submittedName>
        <fullName evidence="1">Uncharacterized protein</fullName>
    </submittedName>
</protein>
<evidence type="ECO:0000313" key="2">
    <source>
        <dbReference type="Proteomes" id="UP000677687"/>
    </source>
</evidence>
<proteinExistence type="predicted"/>
<dbReference type="AlphaFoldDB" id="A0A8T4KT86"/>
<sequence length="49" mass="5471">MVKCTKCGTEMDSLLSKLRGIGASAKNPKICNRCESDAMKQKWPRKKAK</sequence>
<reference evidence="1" key="2">
    <citation type="submission" date="2021-05" db="EMBL/GenBank/DDBJ databases">
        <title>Protein family content uncovers lineage relationships and bacterial pathway maintenance mechanisms in DPANN archaea.</title>
        <authorList>
            <person name="Castelle C.J."/>
            <person name="Meheust R."/>
            <person name="Jaffe A.L."/>
            <person name="Seitz K."/>
            <person name="Gong X."/>
            <person name="Baker B.J."/>
            <person name="Banfield J.F."/>
        </authorList>
    </citation>
    <scope>NUCLEOTIDE SEQUENCE</scope>
    <source>
        <strain evidence="1">RIFCSPHIGHO2_01_FULL_AR10_44_11</strain>
    </source>
</reference>
<organism evidence="1 2">
    <name type="scientific">Candidatus Iainarchaeum sp</name>
    <dbReference type="NCBI Taxonomy" id="3101447"/>
    <lineage>
        <taxon>Archaea</taxon>
        <taxon>Candidatus Iainarchaeota</taxon>
        <taxon>Candidatus Iainarchaeia</taxon>
        <taxon>Candidatus Iainarchaeales</taxon>
        <taxon>Candidatus Iainarchaeaceae</taxon>
        <taxon>Candidatus Iainarchaeum</taxon>
    </lineage>
</organism>
<reference evidence="1" key="1">
    <citation type="submission" date="2021-03" db="EMBL/GenBank/DDBJ databases">
        <authorList>
            <person name="Jaffe A."/>
        </authorList>
    </citation>
    <scope>NUCLEOTIDE SEQUENCE</scope>
    <source>
        <strain evidence="1">RIFCSPHIGHO2_01_FULL_AR10_44_11</strain>
    </source>
</reference>
<dbReference type="Proteomes" id="UP000677687">
    <property type="component" value="Unassembled WGS sequence"/>
</dbReference>
<accession>A0A8T4KT86</accession>
<gene>
    <name evidence="1" type="ORF">J4415_01615</name>
</gene>
<name>A0A8T4KT86_9ARCH</name>
<comment type="caution">
    <text evidence="1">The sequence shown here is derived from an EMBL/GenBank/DDBJ whole genome shotgun (WGS) entry which is preliminary data.</text>
</comment>
<dbReference type="EMBL" id="JAGVWD010000021">
    <property type="protein sequence ID" value="MBS3057307.1"/>
    <property type="molecule type" value="Genomic_DNA"/>
</dbReference>
<evidence type="ECO:0000313" key="1">
    <source>
        <dbReference type="EMBL" id="MBS3057307.1"/>
    </source>
</evidence>